<evidence type="ECO:0000313" key="2">
    <source>
        <dbReference type="Proteomes" id="UP000292347"/>
    </source>
</evidence>
<keyword evidence="2" id="KW-1185">Reference proteome</keyword>
<evidence type="ECO:0000313" key="1">
    <source>
        <dbReference type="EMBL" id="RXZ34821.1"/>
    </source>
</evidence>
<dbReference type="EMBL" id="SDPT01000001">
    <property type="protein sequence ID" value="RXZ34821.1"/>
    <property type="molecule type" value="Genomic_DNA"/>
</dbReference>
<comment type="caution">
    <text evidence="1">The sequence shown here is derived from an EMBL/GenBank/DDBJ whole genome shotgun (WGS) entry which is preliminary data.</text>
</comment>
<accession>A0A4Q2IZZ9</accession>
<dbReference type="AlphaFoldDB" id="A0A4Q2IZZ9"/>
<organism evidence="1 2">
    <name type="scientific">Sphingomonas desiccabilis</name>
    <dbReference type="NCBI Taxonomy" id="429134"/>
    <lineage>
        <taxon>Bacteria</taxon>
        <taxon>Pseudomonadati</taxon>
        <taxon>Pseudomonadota</taxon>
        <taxon>Alphaproteobacteria</taxon>
        <taxon>Sphingomonadales</taxon>
        <taxon>Sphingomonadaceae</taxon>
        <taxon>Sphingomonas</taxon>
    </lineage>
</organism>
<dbReference type="RefSeq" id="WP_129340603.1">
    <property type="nucleotide sequence ID" value="NZ_JACIDD010000001.1"/>
</dbReference>
<name>A0A4Q2IZZ9_9SPHN</name>
<gene>
    <name evidence="1" type="ORF">EO081_03955</name>
</gene>
<protein>
    <submittedName>
        <fullName evidence="1">Uncharacterized protein</fullName>
    </submittedName>
</protein>
<sequence length="155" mass="16443">MKNFNRGLLVLIAAACLVAAAGPLLALGLLVGAASGLFAFAVSAWALVLLIEDRCKFGRTGYSYWDAHDDAFDDVSAATRNAVTKVARNLSPSALKARFKAALPILTGRAKLVVALGILPFAIVYWTILDGARSVRRDLQGLGSDIATVWKTGRL</sequence>
<proteinExistence type="predicted"/>
<dbReference type="Proteomes" id="UP000292347">
    <property type="component" value="Unassembled WGS sequence"/>
</dbReference>
<reference evidence="1 2" key="1">
    <citation type="submission" date="2019-01" db="EMBL/GenBank/DDBJ databases">
        <title>Sphingomonas mucosissima sp. nov. and Sphingomonas desiccabilis sp. nov., from biological soil crusts in the Colorado Plateau, USA.</title>
        <authorList>
            <person name="Zhu D."/>
        </authorList>
    </citation>
    <scope>NUCLEOTIDE SEQUENCE [LARGE SCALE GENOMIC DNA]</scope>
    <source>
        <strain evidence="1 2">CP1D</strain>
    </source>
</reference>